<dbReference type="AlphaFoldDB" id="A0AAW2DFJ5"/>
<dbReference type="GO" id="GO:0004523">
    <property type="term" value="F:RNA-DNA hybrid ribonuclease activity"/>
    <property type="evidence" value="ECO:0007669"/>
    <property type="project" value="InterPro"/>
</dbReference>
<dbReference type="Proteomes" id="UP001459277">
    <property type="component" value="Unassembled WGS sequence"/>
</dbReference>
<accession>A0AAW2DFJ5</accession>
<evidence type="ECO:0000259" key="1">
    <source>
        <dbReference type="Pfam" id="PF13456"/>
    </source>
</evidence>
<dbReference type="Pfam" id="PF13456">
    <property type="entry name" value="RVT_3"/>
    <property type="match status" value="1"/>
</dbReference>
<dbReference type="PANTHER" id="PTHR47723">
    <property type="entry name" value="OS05G0353850 PROTEIN"/>
    <property type="match status" value="1"/>
</dbReference>
<dbReference type="GO" id="GO:0003676">
    <property type="term" value="F:nucleic acid binding"/>
    <property type="evidence" value="ECO:0007669"/>
    <property type="project" value="InterPro"/>
</dbReference>
<dbReference type="InterPro" id="IPR012337">
    <property type="entry name" value="RNaseH-like_sf"/>
</dbReference>
<name>A0AAW2DFJ5_9ROSI</name>
<proteinExistence type="predicted"/>
<feature type="domain" description="RNase H type-1" evidence="1">
    <location>
        <begin position="2"/>
        <end position="106"/>
    </location>
</feature>
<comment type="caution">
    <text evidence="2">The sequence shown here is derived from an EMBL/GenBank/DDBJ whole genome shotgun (WGS) entry which is preliminary data.</text>
</comment>
<reference evidence="2 3" key="1">
    <citation type="submission" date="2024-01" db="EMBL/GenBank/DDBJ databases">
        <title>A telomere-to-telomere, gap-free genome of sweet tea (Lithocarpus litseifolius).</title>
        <authorList>
            <person name="Zhou J."/>
        </authorList>
    </citation>
    <scope>NUCLEOTIDE SEQUENCE [LARGE SCALE GENOMIC DNA]</scope>
    <source>
        <strain evidence="2">Zhou-2022a</strain>
        <tissue evidence="2">Leaf</tissue>
    </source>
</reference>
<dbReference type="EMBL" id="JAZDWU010000003">
    <property type="protein sequence ID" value="KAL0008349.1"/>
    <property type="molecule type" value="Genomic_DNA"/>
</dbReference>
<organism evidence="2 3">
    <name type="scientific">Lithocarpus litseifolius</name>
    <dbReference type="NCBI Taxonomy" id="425828"/>
    <lineage>
        <taxon>Eukaryota</taxon>
        <taxon>Viridiplantae</taxon>
        <taxon>Streptophyta</taxon>
        <taxon>Embryophyta</taxon>
        <taxon>Tracheophyta</taxon>
        <taxon>Spermatophyta</taxon>
        <taxon>Magnoliopsida</taxon>
        <taxon>eudicotyledons</taxon>
        <taxon>Gunneridae</taxon>
        <taxon>Pentapetalae</taxon>
        <taxon>rosids</taxon>
        <taxon>fabids</taxon>
        <taxon>Fagales</taxon>
        <taxon>Fagaceae</taxon>
        <taxon>Lithocarpus</taxon>
    </lineage>
</organism>
<dbReference type="InterPro" id="IPR044730">
    <property type="entry name" value="RNase_H-like_dom_plant"/>
</dbReference>
<dbReference type="CDD" id="cd06222">
    <property type="entry name" value="RNase_H_like"/>
    <property type="match status" value="1"/>
</dbReference>
<dbReference type="InterPro" id="IPR036397">
    <property type="entry name" value="RNaseH_sf"/>
</dbReference>
<gene>
    <name evidence="2" type="ORF">SO802_009851</name>
</gene>
<dbReference type="InterPro" id="IPR053151">
    <property type="entry name" value="RNase_H-like"/>
</dbReference>
<evidence type="ECO:0000313" key="3">
    <source>
        <dbReference type="Proteomes" id="UP001459277"/>
    </source>
</evidence>
<dbReference type="InterPro" id="IPR002156">
    <property type="entry name" value="RNaseH_domain"/>
</dbReference>
<protein>
    <recommendedName>
        <fullName evidence="1">RNase H type-1 domain-containing protein</fullName>
    </recommendedName>
</protein>
<dbReference type="PANTHER" id="PTHR47723:SF21">
    <property type="entry name" value="POLYNUCLEOTIDYL TRANSFERASE, RIBONUCLEASE H-LIKE SUPERFAMILY PROTEIN"/>
    <property type="match status" value="1"/>
</dbReference>
<dbReference type="Gene3D" id="3.30.420.10">
    <property type="entry name" value="Ribonuclease H-like superfamily/Ribonuclease H"/>
    <property type="match status" value="1"/>
</dbReference>
<dbReference type="SUPFAM" id="SSF53098">
    <property type="entry name" value="Ribonuclease H-like"/>
    <property type="match status" value="1"/>
</dbReference>
<evidence type="ECO:0000313" key="2">
    <source>
        <dbReference type="EMBL" id="KAL0008349.1"/>
    </source>
</evidence>
<keyword evidence="3" id="KW-1185">Reference proteome</keyword>
<sequence>MIRDHVGTVIVALSQHLHLPLSPLEVEVKAMDAADSFAWYVGVQDVIFETDSHVIFIALSGSTMPPATVIDVIESIQHKLHDFRSVKVQHVGRQGNKSAHTLAQNAKGIHGFVTWMEESPPVIESLVLQDAMYLSLS</sequence>